<evidence type="ECO:0000313" key="2">
    <source>
        <dbReference type="Proteomes" id="UP000321798"/>
    </source>
</evidence>
<protein>
    <submittedName>
        <fullName evidence="1">Uncharacterized protein</fullName>
    </submittedName>
</protein>
<sequence length="281" mass="30212">MSESRATAMSPEFYQTIGSQIAAVAPAGWTHVAIRYSQVAHVGQPSAIAVLRDGTRVPLPRVPIKVIHALHQLRTASYQPGAGTWFDADVDVCADGRITADFNYDNPPRVEFDPSAYAADLEKFPRAPAVTPAWLADIAAAPTGWHGARWQFDLMPTDANSSVDMVIDATTTAEAHVWAVAIRERLQTGGYAVHAQFDQGEDGRGNATTYEALVVEVGGGYMSIAFFRDLILWTVDVAADDCDAETFQVAARAALAAIEATSNYVLPAQAASAYERTLLGR</sequence>
<reference evidence="1 2" key="1">
    <citation type="submission" date="2019-07" db="EMBL/GenBank/DDBJ databases">
        <title>Whole genome shotgun sequence of Cellulomonas soli NBRC 109434.</title>
        <authorList>
            <person name="Hosoyama A."/>
            <person name="Uohara A."/>
            <person name="Ohji S."/>
            <person name="Ichikawa N."/>
        </authorList>
    </citation>
    <scope>NUCLEOTIDE SEQUENCE [LARGE SCALE GENOMIC DNA]</scope>
    <source>
        <strain evidence="1 2">NBRC 109434</strain>
    </source>
</reference>
<evidence type="ECO:0000313" key="1">
    <source>
        <dbReference type="EMBL" id="GEP68386.1"/>
    </source>
</evidence>
<dbReference type="EMBL" id="BKAL01000003">
    <property type="protein sequence ID" value="GEP68386.1"/>
    <property type="molecule type" value="Genomic_DNA"/>
</dbReference>
<dbReference type="InterPro" id="IPR036170">
    <property type="entry name" value="YezG-like_sf"/>
</dbReference>
<dbReference type="SUPFAM" id="SSF160424">
    <property type="entry name" value="BH3703-like"/>
    <property type="match status" value="1"/>
</dbReference>
<accession>A0A512PB40</accession>
<dbReference type="RefSeq" id="WP_223203514.1">
    <property type="nucleotide sequence ID" value="NZ_BAABBJ010000009.1"/>
</dbReference>
<gene>
    <name evidence="1" type="ORF">CSO01_11010</name>
</gene>
<dbReference type="Proteomes" id="UP000321798">
    <property type="component" value="Unassembled WGS sequence"/>
</dbReference>
<keyword evidence="2" id="KW-1185">Reference proteome</keyword>
<dbReference type="AlphaFoldDB" id="A0A512PB40"/>
<proteinExistence type="predicted"/>
<comment type="caution">
    <text evidence="1">The sequence shown here is derived from an EMBL/GenBank/DDBJ whole genome shotgun (WGS) entry which is preliminary data.</text>
</comment>
<organism evidence="1 2">
    <name type="scientific">Cellulomonas soli</name>
    <dbReference type="NCBI Taxonomy" id="931535"/>
    <lineage>
        <taxon>Bacteria</taxon>
        <taxon>Bacillati</taxon>
        <taxon>Actinomycetota</taxon>
        <taxon>Actinomycetes</taxon>
        <taxon>Micrococcales</taxon>
        <taxon>Cellulomonadaceae</taxon>
        <taxon>Cellulomonas</taxon>
    </lineage>
</organism>
<name>A0A512PB40_9CELL</name>